<gene>
    <name evidence="1" type="ORF">AF72_11140</name>
</gene>
<name>Z9JHC1_9GAMM</name>
<proteinExistence type="predicted"/>
<organism evidence="1 2">
    <name type="scientific">Xylella taiwanensis</name>
    <dbReference type="NCBI Taxonomy" id="1444770"/>
    <lineage>
        <taxon>Bacteria</taxon>
        <taxon>Pseudomonadati</taxon>
        <taxon>Pseudomonadota</taxon>
        <taxon>Gammaproteobacteria</taxon>
        <taxon>Lysobacterales</taxon>
        <taxon>Lysobacteraceae</taxon>
        <taxon>Xylella</taxon>
    </lineage>
</organism>
<dbReference type="EMBL" id="JDSQ01000021">
    <property type="protein sequence ID" value="EWS77408.1"/>
    <property type="molecule type" value="Genomic_DNA"/>
</dbReference>
<protein>
    <submittedName>
        <fullName evidence="1">Uncharacterized protein</fullName>
    </submittedName>
</protein>
<evidence type="ECO:0000313" key="1">
    <source>
        <dbReference type="EMBL" id="EWS77408.1"/>
    </source>
</evidence>
<accession>Z9JHC1</accession>
<comment type="caution">
    <text evidence="1">The sequence shown here is derived from an EMBL/GenBank/DDBJ whole genome shotgun (WGS) entry which is preliminary data.</text>
</comment>
<evidence type="ECO:0000313" key="2">
    <source>
        <dbReference type="Proteomes" id="UP000020406"/>
    </source>
</evidence>
<sequence length="106" mass="12289">MVITKSVVTVMLWDAAVLDTTQCLADEMVLPCLKHVERGALHGVRVVDDFKRLKFCKCVQNRTLLPAIILDDAINLCFFEIWLSSYKKLRERMIDRGKKCSPQYER</sequence>
<dbReference type="AlphaFoldDB" id="Z9JHC1"/>
<dbReference type="KEGG" id="xtw:AB672_00235"/>
<dbReference type="Proteomes" id="UP000020406">
    <property type="component" value="Unassembled WGS sequence"/>
</dbReference>
<reference evidence="1 2" key="1">
    <citation type="journal article" date="2014" name="Genome Announc.">
        <title>Draft Genome Sequence of Xylella fastidiosa Pear Leaf Scorch Strain in Taiwan.</title>
        <authorList>
            <person name="Su C.C."/>
            <person name="Deng W.L."/>
            <person name="Jan F.J."/>
            <person name="Chang C.J."/>
            <person name="Huang H."/>
            <person name="Chen J."/>
        </authorList>
    </citation>
    <scope>NUCLEOTIDE SEQUENCE [LARGE SCALE GENOMIC DNA]</scope>
    <source>
        <strain evidence="1 2">PLS229</strain>
    </source>
</reference>
<dbReference type="PATRIC" id="fig|1444770.3.peg.2633"/>